<proteinExistence type="predicted"/>
<reference evidence="1 2" key="1">
    <citation type="journal article" date="2018" name="Nat. Ecol. Evol.">
        <title>Pezizomycetes genomes reveal the molecular basis of ectomycorrhizal truffle lifestyle.</title>
        <authorList>
            <person name="Murat C."/>
            <person name="Payen T."/>
            <person name="Noel B."/>
            <person name="Kuo A."/>
            <person name="Morin E."/>
            <person name="Chen J."/>
            <person name="Kohler A."/>
            <person name="Krizsan K."/>
            <person name="Balestrini R."/>
            <person name="Da Silva C."/>
            <person name="Montanini B."/>
            <person name="Hainaut M."/>
            <person name="Levati E."/>
            <person name="Barry K.W."/>
            <person name="Belfiori B."/>
            <person name="Cichocki N."/>
            <person name="Clum A."/>
            <person name="Dockter R.B."/>
            <person name="Fauchery L."/>
            <person name="Guy J."/>
            <person name="Iotti M."/>
            <person name="Le Tacon F."/>
            <person name="Lindquist E.A."/>
            <person name="Lipzen A."/>
            <person name="Malagnac F."/>
            <person name="Mello A."/>
            <person name="Molinier V."/>
            <person name="Miyauchi S."/>
            <person name="Poulain J."/>
            <person name="Riccioni C."/>
            <person name="Rubini A."/>
            <person name="Sitrit Y."/>
            <person name="Splivallo R."/>
            <person name="Traeger S."/>
            <person name="Wang M."/>
            <person name="Zifcakova L."/>
            <person name="Wipf D."/>
            <person name="Zambonelli A."/>
            <person name="Paolocci F."/>
            <person name="Nowrousian M."/>
            <person name="Ottonello S."/>
            <person name="Baldrian P."/>
            <person name="Spatafora J.W."/>
            <person name="Henrissat B."/>
            <person name="Nagy L.G."/>
            <person name="Aury J.M."/>
            <person name="Wincker P."/>
            <person name="Grigoriev I.V."/>
            <person name="Bonfante P."/>
            <person name="Martin F.M."/>
        </authorList>
    </citation>
    <scope>NUCLEOTIDE SEQUENCE [LARGE SCALE GENOMIC DNA]</scope>
    <source>
        <strain evidence="1 2">ATCC MYA-4762</strain>
    </source>
</reference>
<dbReference type="AlphaFoldDB" id="A0A3N4M0P6"/>
<accession>A0A3N4M0P6</accession>
<name>A0A3N4M0P6_9PEZI</name>
<sequence length="142" mass="16389">MRKEIILGENIPSEILPLFFLRKMGDLMWGTEQRKATTGNVDLSQIIQLVHDMKNLLSSDLRVYERLCLKVAEYEGKIFISLLSNGYKKQNQLFTDTLNTGPNLPLTRYLNKIVSLHVSADVLVRYACSPRLRTHFMNKSLF</sequence>
<organism evidence="1 2">
    <name type="scientific">Terfezia boudieri ATCC MYA-4762</name>
    <dbReference type="NCBI Taxonomy" id="1051890"/>
    <lineage>
        <taxon>Eukaryota</taxon>
        <taxon>Fungi</taxon>
        <taxon>Dikarya</taxon>
        <taxon>Ascomycota</taxon>
        <taxon>Pezizomycotina</taxon>
        <taxon>Pezizomycetes</taxon>
        <taxon>Pezizales</taxon>
        <taxon>Pezizaceae</taxon>
        <taxon>Terfezia</taxon>
    </lineage>
</organism>
<evidence type="ECO:0000313" key="1">
    <source>
        <dbReference type="EMBL" id="RPB28743.1"/>
    </source>
</evidence>
<dbReference type="EMBL" id="ML121529">
    <property type="protein sequence ID" value="RPB28743.1"/>
    <property type="molecule type" value="Genomic_DNA"/>
</dbReference>
<dbReference type="Proteomes" id="UP000267821">
    <property type="component" value="Unassembled WGS sequence"/>
</dbReference>
<gene>
    <name evidence="1" type="ORF">L211DRAFT_405928</name>
</gene>
<evidence type="ECO:0000313" key="2">
    <source>
        <dbReference type="Proteomes" id="UP000267821"/>
    </source>
</evidence>
<keyword evidence="2" id="KW-1185">Reference proteome</keyword>
<protein>
    <submittedName>
        <fullName evidence="1">Uncharacterized protein</fullName>
    </submittedName>
</protein>
<dbReference type="InParanoid" id="A0A3N4M0P6"/>